<evidence type="ECO:0000256" key="1">
    <source>
        <dbReference type="ARBA" id="ARBA00010617"/>
    </source>
</evidence>
<comment type="similarity">
    <text evidence="1">Belongs to the cytochrome P450 family.</text>
</comment>
<dbReference type="GO" id="GO:0004497">
    <property type="term" value="F:monooxygenase activity"/>
    <property type="evidence" value="ECO:0007669"/>
    <property type="project" value="UniProtKB-KW"/>
</dbReference>
<dbReference type="AlphaFoldDB" id="A0A3P7I7C4"/>
<dbReference type="OrthoDB" id="2789670at2759"/>
<evidence type="ECO:0000313" key="3">
    <source>
        <dbReference type="EMBL" id="VDM68750.1"/>
    </source>
</evidence>
<evidence type="ECO:0000256" key="2">
    <source>
        <dbReference type="ARBA" id="ARBA00023033"/>
    </source>
</evidence>
<reference evidence="3 4" key="1">
    <citation type="submission" date="2018-11" db="EMBL/GenBank/DDBJ databases">
        <authorList>
            <consortium name="Pathogen Informatics"/>
        </authorList>
    </citation>
    <scope>NUCLEOTIDE SEQUENCE [LARGE SCALE GENOMIC DNA]</scope>
</reference>
<dbReference type="Gene3D" id="1.10.630.10">
    <property type="entry name" value="Cytochrome P450"/>
    <property type="match status" value="1"/>
</dbReference>
<dbReference type="GO" id="GO:0005506">
    <property type="term" value="F:iron ion binding"/>
    <property type="evidence" value="ECO:0007669"/>
    <property type="project" value="InterPro"/>
</dbReference>
<dbReference type="EMBL" id="UYYB01009852">
    <property type="protein sequence ID" value="VDM68750.1"/>
    <property type="molecule type" value="Genomic_DNA"/>
</dbReference>
<dbReference type="Pfam" id="PF00067">
    <property type="entry name" value="p450"/>
    <property type="match status" value="1"/>
</dbReference>
<dbReference type="InterPro" id="IPR001128">
    <property type="entry name" value="Cyt_P450"/>
</dbReference>
<protein>
    <submittedName>
        <fullName evidence="3">Uncharacterized protein</fullName>
    </submittedName>
</protein>
<gene>
    <name evidence="3" type="ORF">SVUK_LOCUS3748</name>
</gene>
<keyword evidence="4" id="KW-1185">Reference proteome</keyword>
<keyword evidence="2" id="KW-0560">Oxidoreductase</keyword>
<proteinExistence type="inferred from homology"/>
<dbReference type="InterPro" id="IPR036396">
    <property type="entry name" value="Cyt_P450_sf"/>
</dbReference>
<dbReference type="SUPFAM" id="SSF48264">
    <property type="entry name" value="Cytochrome P450"/>
    <property type="match status" value="1"/>
</dbReference>
<accession>A0A3P7I7C4</accession>
<evidence type="ECO:0000313" key="4">
    <source>
        <dbReference type="Proteomes" id="UP000270094"/>
    </source>
</evidence>
<sequence>MLDLSQIRPTVEDSVFALIKLLDEKANQEAFDILNYYKEFAIDVIYRIALGQQGSKMFQDDKMTRVDKIFQRSFRQPIFYLANTVPCLGPMLRKLLLATSKLRQKILPVPVLFEQVYRTIDDRIDERVIYDDWITQ</sequence>
<dbReference type="GO" id="GO:0016705">
    <property type="term" value="F:oxidoreductase activity, acting on paired donors, with incorporation or reduction of molecular oxygen"/>
    <property type="evidence" value="ECO:0007669"/>
    <property type="project" value="InterPro"/>
</dbReference>
<dbReference type="GO" id="GO:0020037">
    <property type="term" value="F:heme binding"/>
    <property type="evidence" value="ECO:0007669"/>
    <property type="project" value="InterPro"/>
</dbReference>
<organism evidence="3 4">
    <name type="scientific">Strongylus vulgaris</name>
    <name type="common">Blood worm</name>
    <dbReference type="NCBI Taxonomy" id="40348"/>
    <lineage>
        <taxon>Eukaryota</taxon>
        <taxon>Metazoa</taxon>
        <taxon>Ecdysozoa</taxon>
        <taxon>Nematoda</taxon>
        <taxon>Chromadorea</taxon>
        <taxon>Rhabditida</taxon>
        <taxon>Rhabditina</taxon>
        <taxon>Rhabditomorpha</taxon>
        <taxon>Strongyloidea</taxon>
        <taxon>Strongylidae</taxon>
        <taxon>Strongylus</taxon>
    </lineage>
</organism>
<name>A0A3P7I7C4_STRVU</name>
<dbReference type="Proteomes" id="UP000270094">
    <property type="component" value="Unassembled WGS sequence"/>
</dbReference>
<keyword evidence="2" id="KW-0503">Monooxygenase</keyword>